<evidence type="ECO:0000256" key="3">
    <source>
        <dbReference type="HAMAP-Rule" id="MF_01440"/>
    </source>
</evidence>
<dbReference type="InterPro" id="IPR011324">
    <property type="entry name" value="Cytotoxic_necrot_fac-like_cat"/>
</dbReference>
<dbReference type="Pfam" id="PF03975">
    <property type="entry name" value="CheD"/>
    <property type="match status" value="1"/>
</dbReference>
<comment type="function">
    <text evidence="3">Probably deamidates glutamine residues to glutamate on methyl-accepting chemotaxis receptors (MCPs), playing an important role in chemotaxis.</text>
</comment>
<evidence type="ECO:0000256" key="1">
    <source>
        <dbReference type="ARBA" id="ARBA00022500"/>
    </source>
</evidence>
<dbReference type="CDD" id="cd16352">
    <property type="entry name" value="CheD"/>
    <property type="match status" value="1"/>
</dbReference>
<comment type="catalytic activity">
    <reaction evidence="3">
        <text>L-glutaminyl-[protein] + H2O = L-glutamyl-[protein] + NH4(+)</text>
        <dbReference type="Rhea" id="RHEA:16441"/>
        <dbReference type="Rhea" id="RHEA-COMP:10207"/>
        <dbReference type="Rhea" id="RHEA-COMP:10208"/>
        <dbReference type="ChEBI" id="CHEBI:15377"/>
        <dbReference type="ChEBI" id="CHEBI:28938"/>
        <dbReference type="ChEBI" id="CHEBI:29973"/>
        <dbReference type="ChEBI" id="CHEBI:30011"/>
        <dbReference type="EC" id="3.5.1.44"/>
    </reaction>
</comment>
<sequence length="162" mass="17308">MSQMILGIGDLGASKQPDAEIKTYALGSCIAVVLLDPQTRTVGMVHVALPESKINLVKAKEKPGYFADTGVPLLLQEMVRHGCQPKGKGLIIKLAGGAAIMDHNDTFNIGKRNLLAIKKILWSYGLGPRSEDVGGTFSRTVSVSVKTGEVILSSPGRPNWKI</sequence>
<dbReference type="InterPro" id="IPR005659">
    <property type="entry name" value="Chemorcpt_Glu_NH3ase_CheD"/>
</dbReference>
<dbReference type="Proteomes" id="UP000317155">
    <property type="component" value="Unassembled WGS sequence"/>
</dbReference>
<comment type="caution">
    <text evidence="4">The sequence shown here is derived from an EMBL/GenBank/DDBJ whole genome shotgun (WGS) entry which is preliminary data.</text>
</comment>
<dbReference type="GO" id="GO:0050568">
    <property type="term" value="F:protein-glutamine glutaminase activity"/>
    <property type="evidence" value="ECO:0007669"/>
    <property type="project" value="UniProtKB-UniRule"/>
</dbReference>
<keyword evidence="2 3" id="KW-0378">Hydrolase</keyword>
<organism evidence="4 5">
    <name type="scientific">Trichloromonas acetexigens</name>
    <dbReference type="NCBI Taxonomy" id="38815"/>
    <lineage>
        <taxon>Bacteria</taxon>
        <taxon>Pseudomonadati</taxon>
        <taxon>Thermodesulfobacteriota</taxon>
        <taxon>Desulfuromonadia</taxon>
        <taxon>Desulfuromonadales</taxon>
        <taxon>Trichloromonadaceae</taxon>
        <taxon>Trichloromonas</taxon>
    </lineage>
</organism>
<dbReference type="PANTHER" id="PTHR35147:SF1">
    <property type="entry name" value="CHEMORECEPTOR GLUTAMINE DEAMIDASE CHED-RELATED"/>
    <property type="match status" value="1"/>
</dbReference>
<dbReference type="RefSeq" id="WP_092055429.1">
    <property type="nucleotide sequence ID" value="NZ_FOJJ01000012.1"/>
</dbReference>
<dbReference type="HAMAP" id="MF_01440">
    <property type="entry name" value="CheD"/>
    <property type="match status" value="1"/>
</dbReference>
<proteinExistence type="inferred from homology"/>
<dbReference type="PANTHER" id="PTHR35147">
    <property type="entry name" value="CHEMORECEPTOR GLUTAMINE DEAMIDASE CHED-RELATED"/>
    <property type="match status" value="1"/>
</dbReference>
<keyword evidence="1 3" id="KW-0145">Chemotaxis</keyword>
<keyword evidence="5" id="KW-1185">Reference proteome</keyword>
<dbReference type="SUPFAM" id="SSF64438">
    <property type="entry name" value="CNF1/YfiH-like putative cysteine hydrolases"/>
    <property type="match status" value="1"/>
</dbReference>
<dbReference type="GO" id="GO:0006935">
    <property type="term" value="P:chemotaxis"/>
    <property type="evidence" value="ECO:0007669"/>
    <property type="project" value="UniProtKB-UniRule"/>
</dbReference>
<dbReference type="EC" id="3.5.1.44" evidence="3"/>
<evidence type="ECO:0000256" key="2">
    <source>
        <dbReference type="ARBA" id="ARBA00022801"/>
    </source>
</evidence>
<protein>
    <recommendedName>
        <fullName evidence="3">Probable chemoreceptor glutamine deamidase CheD</fullName>
        <ecNumber evidence="3">3.5.1.44</ecNumber>
    </recommendedName>
</protein>
<comment type="similarity">
    <text evidence="3">Belongs to the CheD family.</text>
</comment>
<evidence type="ECO:0000313" key="4">
    <source>
        <dbReference type="EMBL" id="TRO83065.1"/>
    </source>
</evidence>
<dbReference type="Gene3D" id="3.30.1330.200">
    <property type="match status" value="1"/>
</dbReference>
<name>A0A550JIM0_9BACT</name>
<dbReference type="EMBL" id="VJVV01000002">
    <property type="protein sequence ID" value="TRO83065.1"/>
    <property type="molecule type" value="Genomic_DNA"/>
</dbReference>
<reference evidence="4 5" key="1">
    <citation type="submission" date="2019-07" db="EMBL/GenBank/DDBJ databases">
        <title>Insights of Desulfuromonas acetexigens electromicrobiology.</title>
        <authorList>
            <person name="Katuri K."/>
            <person name="Sapireddy V."/>
            <person name="Shaw D.R."/>
            <person name="Saikaly P."/>
        </authorList>
    </citation>
    <scope>NUCLEOTIDE SEQUENCE [LARGE SCALE GENOMIC DNA]</scope>
    <source>
        <strain evidence="4 5">2873</strain>
    </source>
</reference>
<gene>
    <name evidence="3" type="primary">cheD</name>
    <name evidence="4" type="ORF">FL622_03000</name>
</gene>
<dbReference type="InterPro" id="IPR038592">
    <property type="entry name" value="CheD-like_sf"/>
</dbReference>
<evidence type="ECO:0000313" key="5">
    <source>
        <dbReference type="Proteomes" id="UP000317155"/>
    </source>
</evidence>
<accession>A0A550JIM0</accession>
<dbReference type="AlphaFoldDB" id="A0A550JIM0"/>
<dbReference type="OrthoDB" id="9807202at2"/>